<accession>A0A812K359</accession>
<dbReference type="SUPFAM" id="SSF48371">
    <property type="entry name" value="ARM repeat"/>
    <property type="match status" value="1"/>
</dbReference>
<name>A0A812K359_SYMPI</name>
<feature type="domain" description="AMP-dependent synthetase/ligase" evidence="3">
    <location>
        <begin position="1"/>
        <end position="177"/>
    </location>
</feature>
<dbReference type="SMART" id="SM00248">
    <property type="entry name" value="ANK"/>
    <property type="match status" value="5"/>
</dbReference>
<dbReference type="GO" id="GO:0005737">
    <property type="term" value="C:cytoplasm"/>
    <property type="evidence" value="ECO:0007669"/>
    <property type="project" value="TreeGrafter"/>
</dbReference>
<feature type="repeat" description="ARM" evidence="2">
    <location>
        <begin position="826"/>
        <end position="868"/>
    </location>
</feature>
<dbReference type="PANTHER" id="PTHR45527">
    <property type="entry name" value="NONRIBOSOMAL PEPTIDE SYNTHETASE"/>
    <property type="match status" value="1"/>
</dbReference>
<protein>
    <submittedName>
        <fullName evidence="5">AtnA protein</fullName>
    </submittedName>
</protein>
<comment type="caution">
    <text evidence="5">The sequence shown here is derived from an EMBL/GenBank/DDBJ whole genome shotgun (WGS) entry which is preliminary data.</text>
</comment>
<dbReference type="Gene3D" id="1.25.40.20">
    <property type="entry name" value="Ankyrin repeat-containing domain"/>
    <property type="match status" value="1"/>
</dbReference>
<evidence type="ECO:0000259" key="3">
    <source>
        <dbReference type="Pfam" id="PF00501"/>
    </source>
</evidence>
<dbReference type="InterPro" id="IPR045851">
    <property type="entry name" value="AMP-bd_C_sf"/>
</dbReference>
<dbReference type="OrthoDB" id="442743at2759"/>
<proteinExistence type="predicted"/>
<dbReference type="InterPro" id="IPR000873">
    <property type="entry name" value="AMP-dep_synth/lig_dom"/>
</dbReference>
<dbReference type="EMBL" id="CAJNIZ010002810">
    <property type="protein sequence ID" value="CAE7214828.1"/>
    <property type="molecule type" value="Genomic_DNA"/>
</dbReference>
<feature type="repeat" description="ANK" evidence="1">
    <location>
        <begin position="609"/>
        <end position="641"/>
    </location>
</feature>
<dbReference type="GO" id="GO:0043041">
    <property type="term" value="P:amino acid activation for nonribosomal peptide biosynthetic process"/>
    <property type="evidence" value="ECO:0007669"/>
    <property type="project" value="TreeGrafter"/>
</dbReference>
<evidence type="ECO:0000259" key="4">
    <source>
        <dbReference type="Pfam" id="PF00550"/>
    </source>
</evidence>
<dbReference type="GO" id="GO:0044550">
    <property type="term" value="P:secondary metabolite biosynthetic process"/>
    <property type="evidence" value="ECO:0007669"/>
    <property type="project" value="TreeGrafter"/>
</dbReference>
<dbReference type="Proteomes" id="UP000649617">
    <property type="component" value="Unassembled WGS sequence"/>
</dbReference>
<evidence type="ECO:0000313" key="5">
    <source>
        <dbReference type="EMBL" id="CAE7214828.1"/>
    </source>
</evidence>
<dbReference type="PROSITE" id="PS50176">
    <property type="entry name" value="ARM_REPEAT"/>
    <property type="match status" value="1"/>
</dbReference>
<dbReference type="SUPFAM" id="SSF56801">
    <property type="entry name" value="Acetyl-CoA synthetase-like"/>
    <property type="match status" value="1"/>
</dbReference>
<dbReference type="InterPro" id="IPR042099">
    <property type="entry name" value="ANL_N_sf"/>
</dbReference>
<dbReference type="SUPFAM" id="SSF47336">
    <property type="entry name" value="ACP-like"/>
    <property type="match status" value="1"/>
</dbReference>
<dbReference type="Pfam" id="PF00550">
    <property type="entry name" value="PP-binding"/>
    <property type="match status" value="1"/>
</dbReference>
<dbReference type="Gene3D" id="1.25.10.10">
    <property type="entry name" value="Leucine-rich Repeat Variant"/>
    <property type="match status" value="1"/>
</dbReference>
<dbReference type="SMART" id="SM00185">
    <property type="entry name" value="ARM"/>
    <property type="match status" value="2"/>
</dbReference>
<dbReference type="InterPro" id="IPR016024">
    <property type="entry name" value="ARM-type_fold"/>
</dbReference>
<organism evidence="5 6">
    <name type="scientific">Symbiodinium pilosum</name>
    <name type="common">Dinoflagellate</name>
    <dbReference type="NCBI Taxonomy" id="2952"/>
    <lineage>
        <taxon>Eukaryota</taxon>
        <taxon>Sar</taxon>
        <taxon>Alveolata</taxon>
        <taxon>Dinophyceae</taxon>
        <taxon>Suessiales</taxon>
        <taxon>Symbiodiniaceae</taxon>
        <taxon>Symbiodinium</taxon>
    </lineage>
</organism>
<feature type="domain" description="Carrier" evidence="4">
    <location>
        <begin position="338"/>
        <end position="378"/>
    </location>
</feature>
<evidence type="ECO:0000256" key="2">
    <source>
        <dbReference type="PROSITE-ProRule" id="PRU00259"/>
    </source>
</evidence>
<dbReference type="Gene3D" id="3.40.50.12780">
    <property type="entry name" value="N-terminal domain of ligase-like"/>
    <property type="match status" value="1"/>
</dbReference>
<dbReference type="GO" id="GO:0031177">
    <property type="term" value="F:phosphopantetheine binding"/>
    <property type="evidence" value="ECO:0007669"/>
    <property type="project" value="TreeGrafter"/>
</dbReference>
<dbReference type="Gene3D" id="1.10.1200.10">
    <property type="entry name" value="ACP-like"/>
    <property type="match status" value="1"/>
</dbReference>
<dbReference type="InterPro" id="IPR000225">
    <property type="entry name" value="Armadillo"/>
</dbReference>
<dbReference type="SUPFAM" id="SSF48403">
    <property type="entry name" value="Ankyrin repeat"/>
    <property type="match status" value="1"/>
</dbReference>
<dbReference type="InterPro" id="IPR002110">
    <property type="entry name" value="Ankyrin_rpt"/>
</dbReference>
<dbReference type="InterPro" id="IPR011989">
    <property type="entry name" value="ARM-like"/>
</dbReference>
<dbReference type="AlphaFoldDB" id="A0A812K359"/>
<reference evidence="5" key="1">
    <citation type="submission" date="2021-02" db="EMBL/GenBank/DDBJ databases">
        <authorList>
            <person name="Dougan E. K."/>
            <person name="Rhodes N."/>
            <person name="Thang M."/>
            <person name="Chan C."/>
        </authorList>
    </citation>
    <scope>NUCLEOTIDE SEQUENCE</scope>
</reference>
<dbReference type="PROSITE" id="PS50088">
    <property type="entry name" value="ANK_REPEAT"/>
    <property type="match status" value="2"/>
</dbReference>
<keyword evidence="1" id="KW-0040">ANK repeat</keyword>
<dbReference type="InterPro" id="IPR036770">
    <property type="entry name" value="Ankyrin_rpt-contain_sf"/>
</dbReference>
<gene>
    <name evidence="5" type="primary">atnA</name>
    <name evidence="5" type="ORF">SPIL2461_LOCUS2528</name>
</gene>
<keyword evidence="6" id="KW-1185">Reference proteome</keyword>
<dbReference type="InterPro" id="IPR009081">
    <property type="entry name" value="PP-bd_ACP"/>
</dbReference>
<dbReference type="PANTHER" id="PTHR45527:SF1">
    <property type="entry name" value="FATTY ACID SYNTHASE"/>
    <property type="match status" value="1"/>
</dbReference>
<feature type="non-terminal residue" evidence="5">
    <location>
        <position position="1"/>
    </location>
</feature>
<dbReference type="Pfam" id="PF00501">
    <property type="entry name" value="AMP-binding"/>
    <property type="match status" value="1"/>
</dbReference>
<dbReference type="PROSITE" id="PS50297">
    <property type="entry name" value="ANK_REP_REGION"/>
    <property type="match status" value="1"/>
</dbReference>
<dbReference type="Pfam" id="PF12796">
    <property type="entry name" value="Ank_2"/>
    <property type="match status" value="2"/>
</dbReference>
<evidence type="ECO:0000313" key="6">
    <source>
        <dbReference type="Proteomes" id="UP000649617"/>
    </source>
</evidence>
<feature type="repeat" description="ANK" evidence="1">
    <location>
        <begin position="679"/>
        <end position="711"/>
    </location>
</feature>
<sequence length="927" mass="97420">RPKCVLCEHRAALAYAWAKAEVEELGPGSRQLLGSHFTFDPAQGDVFGALTLGATLVALPRATVLGALHDALGLDVSHATMTPTQWSLKAPGLLPKLQHLTLCGETMRVETIENWSSALALRNMYGVTEATGLQTSHRTAIGDSPKLVGCALPGYIVALSEEAEILLAGRGLARGYLGRDEETKSCFVDIPAIGDAGTEARAYRTGDLGASSSRGLILKGRKDHQVKISGVRVELSEVELAVLAAGLVSACTVVVAEGVLVAHVALGNCAMDWILRATLEACAAARLPKEVVPHHFQAHEKLPLAPGGKVHRQALEVLGLGACGTPGGPITTPLEDSVAVAWAAALRRPKEQLGRNSNFLWLGGDSLAALRACRALREVDSGVDCGLESGVQSGVESGKWNGKWMASGVQSGEESGTESCRKLKWKIELKVERRDVERDESGEWSGVERGVVFEVVVCWYAEISRCCEAGRPIVQSALRLEEVRLAADSVEAQDLDVQQEHKESKGVKLDYLWRQKRVLDQHGRSALCAECGLGPTLQQYAAFLEEQGVDVSGVFQPLANMASAEDAGTGSSAELALAAAAREGRQDLVKALLQVGTSPNGSASGTPPRGYTPLHAACAAGQAGIAMMLLDGKANVRAMTEARTSPAHLAAAQGDAAILTCLLAADGPEGVATWARDADQQTILHLAARSGEVKAVELVLAKVKGLRAKDGGLEAKDRWSRTALQWAVANNHEEAAVCLIRHGAFSGGIPDALLEGYQVDFSAPSKPGQPKAARKEVQSAAKIASLVAALPCGVESCKEKQLFALTALRDFCCGAKEHREAARQSGAVIRLLGLLPGGQSEVVAAAAQTLRNIAADRAGAMAICQGGGIRLLLDVAKRGPEHPEAWRAASALTNVAEFAELAPAVREAGAASVLQSLSGQLPSSLRV</sequence>
<evidence type="ECO:0000256" key="1">
    <source>
        <dbReference type="PROSITE-ProRule" id="PRU00023"/>
    </source>
</evidence>
<dbReference type="Gene3D" id="3.30.300.30">
    <property type="match status" value="1"/>
</dbReference>
<dbReference type="InterPro" id="IPR036736">
    <property type="entry name" value="ACP-like_sf"/>
</dbReference>